<dbReference type="InterPro" id="IPR039060">
    <property type="entry name" value="Antitox_HigA"/>
</dbReference>
<comment type="similarity">
    <text evidence="1">Belongs to the short-chain fatty acyl-CoA assimilation regulator (ScfR) family.</text>
</comment>
<dbReference type="EMBL" id="LBJM01000052">
    <property type="protein sequence ID" value="RXH39358.1"/>
    <property type="molecule type" value="Genomic_DNA"/>
</dbReference>
<dbReference type="SUPFAM" id="SSF47413">
    <property type="entry name" value="lambda repressor-like DNA-binding domains"/>
    <property type="match status" value="1"/>
</dbReference>
<dbReference type="AlphaFoldDB" id="A0A4Q0SLF2"/>
<protein>
    <recommendedName>
        <fullName evidence="2">HTH cro/C1-type domain-containing protein</fullName>
    </recommendedName>
</protein>
<evidence type="ECO:0000313" key="3">
    <source>
        <dbReference type="EMBL" id="RXH39358.1"/>
    </source>
</evidence>
<proteinExistence type="inferred from homology"/>
<organism evidence="3 4">
    <name type="scientific">Bradyrhizobium zhanjiangense</name>
    <dbReference type="NCBI Taxonomy" id="1325107"/>
    <lineage>
        <taxon>Bacteria</taxon>
        <taxon>Pseudomonadati</taxon>
        <taxon>Pseudomonadota</taxon>
        <taxon>Alphaproteobacteria</taxon>
        <taxon>Hyphomicrobiales</taxon>
        <taxon>Nitrobacteraceae</taxon>
        <taxon>Bradyrhizobium</taxon>
    </lineage>
</organism>
<name>A0A4Q0SLF2_9BRAD</name>
<evidence type="ECO:0000259" key="2">
    <source>
        <dbReference type="PROSITE" id="PS50943"/>
    </source>
</evidence>
<reference evidence="3 4" key="1">
    <citation type="submission" date="2015-04" db="EMBL/GenBank/DDBJ databases">
        <title>Comparative genomics of rhizobia nodulating Arachis hypogaea in China.</title>
        <authorList>
            <person name="Li Y."/>
        </authorList>
    </citation>
    <scope>NUCLEOTIDE SEQUENCE [LARGE SCALE GENOMIC DNA]</scope>
    <source>
        <strain evidence="3 4">CCBAU 51787</strain>
    </source>
</reference>
<dbReference type="PROSITE" id="PS50943">
    <property type="entry name" value="HTH_CROC1"/>
    <property type="match status" value="1"/>
</dbReference>
<dbReference type="GO" id="GO:0001046">
    <property type="term" value="F:core promoter sequence-specific DNA binding"/>
    <property type="evidence" value="ECO:0007669"/>
    <property type="project" value="TreeGrafter"/>
</dbReference>
<dbReference type="SMART" id="SM00530">
    <property type="entry name" value="HTH_XRE"/>
    <property type="match status" value="1"/>
</dbReference>
<dbReference type="RefSeq" id="WP_128945495.1">
    <property type="nucleotide sequence ID" value="NZ_LBJM01000052.1"/>
</dbReference>
<dbReference type="CDD" id="cd00093">
    <property type="entry name" value="HTH_XRE"/>
    <property type="match status" value="1"/>
</dbReference>
<dbReference type="InterPro" id="IPR010982">
    <property type="entry name" value="Lambda_DNA-bd_dom_sf"/>
</dbReference>
<sequence length="393" mass="43529">MTIKPIRNASDLSATKARLASLLAKNSGEFDDEIEVLTTLIEQYEEKFARVDAPDPIAAIKFRMEEKGLTPRQLEPFIGSRARVSEVLTGKRSLSIDMIRSLHEGLGIPYASLVARPRKTESVDEISGSAIRHLNTLGFSLDREEISHFIPASLQQTVPSALLRKTRTQRAASKTDQGALLLWQAAVLQRAEALTLANIFDRSEFSRATLRRLAKLSSKIDGIKRVLDSLSNLGIAVIVMPSLPGTFLDGAAMVTSTNAPVVGLTLRYDRADNFWFTLLHELSHICLHYEVLVDGHTTFVDDMEIISDDVREQQADALAQESLIPSSILEQVVWSPDSSFDDITTVSARALVPVTVVAGRWQRDHQNYKKFSRLIDRSSVRALLLPGKAADRS</sequence>
<dbReference type="InterPro" id="IPR001387">
    <property type="entry name" value="Cro/C1-type_HTH"/>
</dbReference>
<evidence type="ECO:0000256" key="1">
    <source>
        <dbReference type="ARBA" id="ARBA00007227"/>
    </source>
</evidence>
<dbReference type="Pfam" id="PF06114">
    <property type="entry name" value="Peptidase_M78"/>
    <property type="match status" value="1"/>
</dbReference>
<evidence type="ECO:0000313" key="4">
    <source>
        <dbReference type="Proteomes" id="UP000290565"/>
    </source>
</evidence>
<gene>
    <name evidence="3" type="ORF">XH94_18895</name>
</gene>
<dbReference type="PANTHER" id="PTHR40455">
    <property type="entry name" value="ANTITOXIN HIGA"/>
    <property type="match status" value="1"/>
</dbReference>
<comment type="caution">
    <text evidence="3">The sequence shown here is derived from an EMBL/GenBank/DDBJ whole genome shotgun (WGS) entry which is preliminary data.</text>
</comment>
<feature type="domain" description="HTH cro/C1-type" evidence="2">
    <location>
        <begin position="60"/>
        <end position="113"/>
    </location>
</feature>
<accession>A0A4Q0SLF2</accession>
<dbReference type="InterPro" id="IPR010359">
    <property type="entry name" value="IrrE_HExxH"/>
</dbReference>
<dbReference type="GO" id="GO:0006355">
    <property type="term" value="P:regulation of DNA-templated transcription"/>
    <property type="evidence" value="ECO:0007669"/>
    <property type="project" value="InterPro"/>
</dbReference>
<dbReference type="PANTHER" id="PTHR40455:SF1">
    <property type="entry name" value="ANTITOXIN HIGA"/>
    <property type="match status" value="1"/>
</dbReference>
<dbReference type="Proteomes" id="UP000290565">
    <property type="component" value="Unassembled WGS sequence"/>
</dbReference>